<evidence type="ECO:0000313" key="1">
    <source>
        <dbReference type="EMBL" id="QPH39411.1"/>
    </source>
</evidence>
<protein>
    <submittedName>
        <fullName evidence="1">Uncharacterized protein</fullName>
    </submittedName>
</protein>
<proteinExistence type="predicted"/>
<dbReference type="Proteomes" id="UP000594759">
    <property type="component" value="Chromosome"/>
</dbReference>
<dbReference type="RefSeq" id="WP_196098878.1">
    <property type="nucleotide sequence ID" value="NZ_CP064939.1"/>
</dbReference>
<accession>A0A7S9PZ70</accession>
<evidence type="ECO:0000313" key="2">
    <source>
        <dbReference type="Proteomes" id="UP000594759"/>
    </source>
</evidence>
<reference evidence="1 2" key="1">
    <citation type="submission" date="2020-11" db="EMBL/GenBank/DDBJ databases">
        <title>Pedobacter endophytica, an endophytic bacteria isolated form Carex pumila.</title>
        <authorList>
            <person name="Peng Y."/>
            <person name="Jiang L."/>
            <person name="Lee J."/>
        </authorList>
    </citation>
    <scope>NUCLEOTIDE SEQUENCE [LARGE SCALE GENOMIC DNA]</scope>
    <source>
        <strain evidence="1 2">JBR3-12</strain>
    </source>
</reference>
<sequence>MKILITGANNAKAMKLLKAFPNHFLLLADYGEVPEMATANYAIKSLGELNKESIAHVLLNFCITEAIDSIIPLHQFEIEPLAKSSVLFNEYGIQVLTPPADKLVDYLPPDANFYKNFAIFIAGECIFASGKEIFVKQSEEVNGVFGYETAGDDLKLFTI</sequence>
<organism evidence="1 2">
    <name type="scientific">Pedobacter endophyticus</name>
    <dbReference type="NCBI Taxonomy" id="2789740"/>
    <lineage>
        <taxon>Bacteria</taxon>
        <taxon>Pseudomonadati</taxon>
        <taxon>Bacteroidota</taxon>
        <taxon>Sphingobacteriia</taxon>
        <taxon>Sphingobacteriales</taxon>
        <taxon>Sphingobacteriaceae</taxon>
        <taxon>Pedobacter</taxon>
    </lineage>
</organism>
<gene>
    <name evidence="1" type="ORF">IZT61_20605</name>
</gene>
<name>A0A7S9PZ70_9SPHI</name>
<keyword evidence="2" id="KW-1185">Reference proteome</keyword>
<dbReference type="EMBL" id="CP064939">
    <property type="protein sequence ID" value="QPH39411.1"/>
    <property type="molecule type" value="Genomic_DNA"/>
</dbReference>
<dbReference type="AlphaFoldDB" id="A0A7S9PZ70"/>
<dbReference type="Gene3D" id="3.40.50.20">
    <property type="match status" value="1"/>
</dbReference>
<dbReference type="KEGG" id="pex:IZT61_20605"/>